<comment type="caution">
    <text evidence="4">The sequence shown here is derived from an EMBL/GenBank/DDBJ whole genome shotgun (WGS) entry which is preliminary data.</text>
</comment>
<evidence type="ECO:0000313" key="5">
    <source>
        <dbReference type="Proteomes" id="UP000321638"/>
    </source>
</evidence>
<dbReference type="AlphaFoldDB" id="A0A5C8PPJ1"/>
<organism evidence="4 5">
    <name type="scientific">Vineibacter terrae</name>
    <dbReference type="NCBI Taxonomy" id="2586908"/>
    <lineage>
        <taxon>Bacteria</taxon>
        <taxon>Pseudomonadati</taxon>
        <taxon>Pseudomonadota</taxon>
        <taxon>Alphaproteobacteria</taxon>
        <taxon>Hyphomicrobiales</taxon>
        <taxon>Vineibacter</taxon>
    </lineage>
</organism>
<dbReference type="Gene3D" id="3.40.190.10">
    <property type="entry name" value="Periplasmic binding protein-like II"/>
    <property type="match status" value="2"/>
</dbReference>
<gene>
    <name evidence="4" type="ORF">FHP25_12645</name>
</gene>
<dbReference type="InterPro" id="IPR001638">
    <property type="entry name" value="Solute-binding_3/MltF_N"/>
</dbReference>
<keyword evidence="2" id="KW-0472">Membrane</keyword>
<dbReference type="EMBL" id="VDUZ01000012">
    <property type="protein sequence ID" value="TXL75940.1"/>
    <property type="molecule type" value="Genomic_DNA"/>
</dbReference>
<feature type="transmembrane region" description="Helical" evidence="2">
    <location>
        <begin position="25"/>
        <end position="48"/>
    </location>
</feature>
<feature type="domain" description="Solute-binding protein family 3/N-terminal" evidence="3">
    <location>
        <begin position="60"/>
        <end position="280"/>
    </location>
</feature>
<dbReference type="SMART" id="SM00062">
    <property type="entry name" value="PBPb"/>
    <property type="match status" value="1"/>
</dbReference>
<dbReference type="Pfam" id="PF00497">
    <property type="entry name" value="SBP_bac_3"/>
    <property type="match status" value="1"/>
</dbReference>
<dbReference type="Proteomes" id="UP000321638">
    <property type="component" value="Unassembled WGS sequence"/>
</dbReference>
<keyword evidence="1" id="KW-0732">Signal</keyword>
<dbReference type="SUPFAM" id="SSF53850">
    <property type="entry name" value="Periplasmic binding protein-like II"/>
    <property type="match status" value="1"/>
</dbReference>
<dbReference type="PANTHER" id="PTHR35936">
    <property type="entry name" value="MEMBRANE-BOUND LYTIC MUREIN TRANSGLYCOSYLASE F"/>
    <property type="match status" value="1"/>
</dbReference>
<sequence>MSRSRRSSPTFAPCPIRPEARRRGIGYGAALGVALFAVAAVCIVPPAVPRSLAAIEGRGVISLCAHPNALPFASRKDSPPGFQIEMARALARHLGVSLDVAWVVSPVQYRSAECDIVLDTIVNRDVQAESRIRISRPYHHSGVALALPAGTDGLASFRELGRDRRVGVQVGSLAQMVLGQRGLRTTPYGFEDEMIEALAEGTIDAAAISPASAGYFNLKNPGRAVRLVHAYEQEPELAWNIAVGMRGADALLGQKIDAAVQRMLADGTIRDIYARYGIEHRPPVTAR</sequence>
<dbReference type="RefSeq" id="WP_147847301.1">
    <property type="nucleotide sequence ID" value="NZ_VDUZ01000012.1"/>
</dbReference>
<evidence type="ECO:0000259" key="3">
    <source>
        <dbReference type="SMART" id="SM00062"/>
    </source>
</evidence>
<keyword evidence="5" id="KW-1185">Reference proteome</keyword>
<evidence type="ECO:0000313" key="4">
    <source>
        <dbReference type="EMBL" id="TXL75940.1"/>
    </source>
</evidence>
<keyword evidence="2" id="KW-1133">Transmembrane helix</keyword>
<name>A0A5C8PPJ1_9HYPH</name>
<accession>A0A5C8PPJ1</accession>
<evidence type="ECO:0000256" key="1">
    <source>
        <dbReference type="ARBA" id="ARBA00022729"/>
    </source>
</evidence>
<keyword evidence="2" id="KW-0812">Transmembrane</keyword>
<dbReference type="PANTHER" id="PTHR35936:SF32">
    <property type="entry name" value="MEMBRANE-BOUND LYTIC MUREIN TRANSGLYCOSYLASE F"/>
    <property type="match status" value="1"/>
</dbReference>
<evidence type="ECO:0000256" key="2">
    <source>
        <dbReference type="SAM" id="Phobius"/>
    </source>
</evidence>
<proteinExistence type="predicted"/>
<dbReference type="OrthoDB" id="9807888at2"/>
<reference evidence="4 5" key="1">
    <citation type="submission" date="2019-06" db="EMBL/GenBank/DDBJ databases">
        <title>New taxonomy in bacterial strain CC-CFT640, isolated from vineyard.</title>
        <authorList>
            <person name="Lin S.-Y."/>
            <person name="Tsai C.-F."/>
            <person name="Young C.-C."/>
        </authorList>
    </citation>
    <scope>NUCLEOTIDE SEQUENCE [LARGE SCALE GENOMIC DNA]</scope>
    <source>
        <strain evidence="4 5">CC-CFT640</strain>
    </source>
</reference>
<protein>
    <submittedName>
        <fullName evidence="4">Amino acid ABC transporter substrate-binding protein</fullName>
    </submittedName>
</protein>